<sequence>MISTDWLRAGRRIKVLVGHYGSGKTELAVNMALALAERSPAMLIDLDIVNPFFRSAEVKPLLLERGVEVVYPAFALSGVDIPILPAEVERAFTTDAWCVFDVGGDDDGAVALGRYHAQFSACPADVFFAVNPFRPRTARVEQVLSLMENIQRRARVPITGLAVNANLGAETGAAEILAGREFIERVSQESGIPVAFEAGLQEALSPLPEIWPRLPIRRYLTPEWME</sequence>
<comment type="caution">
    <text evidence="1">The sequence shown here is derived from an EMBL/GenBank/DDBJ whole genome shotgun (WGS) entry which is preliminary data.</text>
</comment>
<dbReference type="Proteomes" id="UP000824260">
    <property type="component" value="Unassembled WGS sequence"/>
</dbReference>
<protein>
    <submittedName>
        <fullName evidence="1">ParA family protein</fullName>
    </submittedName>
</protein>
<accession>A0A9D0ZNH2</accession>
<dbReference type="EMBL" id="DVFZ01000116">
    <property type="protein sequence ID" value="HIQ83868.1"/>
    <property type="molecule type" value="Genomic_DNA"/>
</dbReference>
<dbReference type="InterPro" id="IPR027417">
    <property type="entry name" value="P-loop_NTPase"/>
</dbReference>
<evidence type="ECO:0000313" key="2">
    <source>
        <dbReference type="Proteomes" id="UP000824260"/>
    </source>
</evidence>
<name>A0A9D0ZNH2_9FIRM</name>
<dbReference type="AlphaFoldDB" id="A0A9D0ZNH2"/>
<gene>
    <name evidence="1" type="ORF">IAA52_12320</name>
</gene>
<reference evidence="1" key="2">
    <citation type="journal article" date="2021" name="PeerJ">
        <title>Extensive microbial diversity within the chicken gut microbiome revealed by metagenomics and culture.</title>
        <authorList>
            <person name="Gilroy R."/>
            <person name="Ravi A."/>
            <person name="Getino M."/>
            <person name="Pursley I."/>
            <person name="Horton D.L."/>
            <person name="Alikhan N.F."/>
            <person name="Baker D."/>
            <person name="Gharbi K."/>
            <person name="Hall N."/>
            <person name="Watson M."/>
            <person name="Adriaenssens E.M."/>
            <person name="Foster-Nyarko E."/>
            <person name="Jarju S."/>
            <person name="Secka A."/>
            <person name="Antonio M."/>
            <person name="Oren A."/>
            <person name="Chaudhuri R.R."/>
            <person name="La Ragione R."/>
            <person name="Hildebrand F."/>
            <person name="Pallen M.J."/>
        </authorList>
    </citation>
    <scope>NUCLEOTIDE SEQUENCE</scope>
    <source>
        <strain evidence="1">ChiSjej6B24-2974</strain>
    </source>
</reference>
<reference evidence="1" key="1">
    <citation type="submission" date="2020-10" db="EMBL/GenBank/DDBJ databases">
        <authorList>
            <person name="Gilroy R."/>
        </authorList>
    </citation>
    <scope>NUCLEOTIDE SEQUENCE</scope>
    <source>
        <strain evidence="1">ChiSjej6B24-2974</strain>
    </source>
</reference>
<evidence type="ECO:0000313" key="1">
    <source>
        <dbReference type="EMBL" id="HIQ83868.1"/>
    </source>
</evidence>
<proteinExistence type="predicted"/>
<organism evidence="1 2">
    <name type="scientific">Candidatus Pullichristensenella stercorigallinarum</name>
    <dbReference type="NCBI Taxonomy" id="2840909"/>
    <lineage>
        <taxon>Bacteria</taxon>
        <taxon>Bacillati</taxon>
        <taxon>Bacillota</taxon>
        <taxon>Clostridia</taxon>
        <taxon>Candidatus Pullichristensenella</taxon>
    </lineage>
</organism>
<dbReference type="SUPFAM" id="SSF52540">
    <property type="entry name" value="P-loop containing nucleoside triphosphate hydrolases"/>
    <property type="match status" value="1"/>
</dbReference>
<dbReference type="Gene3D" id="3.40.50.300">
    <property type="entry name" value="P-loop containing nucleotide triphosphate hydrolases"/>
    <property type="match status" value="1"/>
</dbReference>